<feature type="compositionally biased region" description="Low complexity" evidence="1">
    <location>
        <begin position="15"/>
        <end position="26"/>
    </location>
</feature>
<reference evidence="4 5" key="1">
    <citation type="journal article" date="2015" name="Genome Biol. Evol.">
        <title>Comparative Genomics of a Bacterivorous Green Alga Reveals Evolutionary Causalities and Consequences of Phago-Mixotrophic Mode of Nutrition.</title>
        <authorList>
            <person name="Burns J.A."/>
            <person name="Paasch A."/>
            <person name="Narechania A."/>
            <person name="Kim E."/>
        </authorList>
    </citation>
    <scope>NUCLEOTIDE SEQUENCE [LARGE SCALE GENOMIC DNA]</scope>
    <source>
        <strain evidence="4">PLY_AMNH</strain>
    </source>
</reference>
<dbReference type="Gene3D" id="3.60.40.10">
    <property type="entry name" value="PPM-type phosphatase domain"/>
    <property type="match status" value="1"/>
</dbReference>
<evidence type="ECO:0000256" key="1">
    <source>
        <dbReference type="SAM" id="MobiDB-lite"/>
    </source>
</evidence>
<protein>
    <recommendedName>
        <fullName evidence="2">PPM-type phosphatase domain-containing protein</fullName>
    </recommendedName>
</protein>
<evidence type="ECO:0000313" key="5">
    <source>
        <dbReference type="Proteomes" id="UP001190700"/>
    </source>
</evidence>
<accession>A0AAE0G8Y7</accession>
<dbReference type="GO" id="GO:0004722">
    <property type="term" value="F:protein serine/threonine phosphatase activity"/>
    <property type="evidence" value="ECO:0007669"/>
    <property type="project" value="InterPro"/>
</dbReference>
<dbReference type="Proteomes" id="UP001190700">
    <property type="component" value="Unassembled WGS sequence"/>
</dbReference>
<dbReference type="SMART" id="SM00332">
    <property type="entry name" value="PP2Cc"/>
    <property type="match status" value="1"/>
</dbReference>
<dbReference type="AlphaFoldDB" id="A0AAE0G8Y7"/>
<feature type="domain" description="PPM-type phosphatase" evidence="2">
    <location>
        <begin position="83"/>
        <end position="385"/>
    </location>
</feature>
<dbReference type="InterPro" id="IPR001932">
    <property type="entry name" value="PPM-type_phosphatase-like_dom"/>
</dbReference>
<reference evidence="4" key="2">
    <citation type="submission" date="2023-06" db="EMBL/GenBank/DDBJ databases">
        <title>Long-read-based genome assembly of the green algal bacterivore Cymbomonas tetramitiformis.</title>
        <authorList>
            <person name="Gyaltshen Y."/>
            <person name="Rozenberg A."/>
            <person name="Paasch A."/>
            <person name="Burns J.A."/>
            <person name="Warring S."/>
            <person name="Larson R."/>
            <person name="Maurer-Alcala X."/>
            <person name="Dacks J."/>
            <person name="Kim E."/>
        </authorList>
    </citation>
    <scope>NUCLEOTIDE SEQUENCE</scope>
    <source>
        <strain evidence="4">PLY_AMNH</strain>
    </source>
</reference>
<organism evidence="4 5">
    <name type="scientific">Cymbomonas tetramitiformis</name>
    <dbReference type="NCBI Taxonomy" id="36881"/>
    <lineage>
        <taxon>Eukaryota</taxon>
        <taxon>Viridiplantae</taxon>
        <taxon>Chlorophyta</taxon>
        <taxon>Pyramimonadophyceae</taxon>
        <taxon>Pyramimonadales</taxon>
        <taxon>Pyramimonadaceae</taxon>
        <taxon>Cymbomonas</taxon>
    </lineage>
</organism>
<dbReference type="InterPro" id="IPR015655">
    <property type="entry name" value="PP2C"/>
</dbReference>
<keyword evidence="5" id="KW-1185">Reference proteome</keyword>
<dbReference type="SUPFAM" id="SSF81606">
    <property type="entry name" value="PP2C-like"/>
    <property type="match status" value="1"/>
</dbReference>
<gene>
    <name evidence="4" type="ORF">CYMTET_17920</name>
    <name evidence="3" type="ORF">CYMTET_32956</name>
</gene>
<feature type="region of interest" description="Disordered" evidence="1">
    <location>
        <begin position="1"/>
        <end position="74"/>
    </location>
</feature>
<comment type="caution">
    <text evidence="4">The sequence shown here is derived from an EMBL/GenBank/DDBJ whole genome shotgun (WGS) entry which is preliminary data.</text>
</comment>
<dbReference type="EMBL" id="LGRX02019929">
    <property type="protein sequence ID" value="KAK3257976.1"/>
    <property type="molecule type" value="Genomic_DNA"/>
</dbReference>
<dbReference type="PROSITE" id="PS51746">
    <property type="entry name" value="PPM_2"/>
    <property type="match status" value="1"/>
</dbReference>
<name>A0AAE0G8Y7_9CHLO</name>
<evidence type="ECO:0000313" key="4">
    <source>
        <dbReference type="EMBL" id="KAK3273865.1"/>
    </source>
</evidence>
<feature type="compositionally biased region" description="Low complexity" evidence="1">
    <location>
        <begin position="58"/>
        <end position="74"/>
    </location>
</feature>
<feature type="compositionally biased region" description="Basic and acidic residues" evidence="1">
    <location>
        <begin position="224"/>
        <end position="237"/>
    </location>
</feature>
<dbReference type="Pfam" id="PF00481">
    <property type="entry name" value="PP2C"/>
    <property type="match status" value="1"/>
</dbReference>
<feature type="region of interest" description="Disordered" evidence="1">
    <location>
        <begin position="224"/>
        <end position="250"/>
    </location>
</feature>
<evidence type="ECO:0000313" key="3">
    <source>
        <dbReference type="EMBL" id="KAK3257976.1"/>
    </source>
</evidence>
<dbReference type="EMBL" id="LGRX02008193">
    <property type="protein sequence ID" value="KAK3273865.1"/>
    <property type="molecule type" value="Genomic_DNA"/>
</dbReference>
<dbReference type="InterPro" id="IPR036457">
    <property type="entry name" value="PPM-type-like_dom_sf"/>
</dbReference>
<proteinExistence type="predicted"/>
<dbReference type="CDD" id="cd00143">
    <property type="entry name" value="PP2Cc"/>
    <property type="match status" value="1"/>
</dbReference>
<sequence>MPPILNRVGIIRAMGSGSSKNSSQKNTPAAAPPSRASEKSTHSSRKRLSVLGEGGPSDGSDSPLAAQGASSASGSSSCDLLFAYDIAVKPGFDPEDENESKECQDETLVIEGFMNDPKKVLVCVFDGHGTNGRKAATWCKREFPKLLQISVGKGLNEQEALKEACQGTEDGLAKSGFDVYFSGSTATFLIIDDKTMHFSWVGDSRAVLALQPGSSSKVIAKEMTHDHKPDDPKEKARIQSSGGVVQAVGDEDDSPMRIFSKEMLDEGRWAPGLAMSRSVGDLLATSLGAIPLADYEKHEMEGNESFVIMASDGLWEVFDNDEAVKWVHSYAMRKKEASGVLPGHATGATMMTTAQAIAEEAQRRWCSTFNEEVVVDDTSVIIIWLNNNVYNFGDSHITVLDHHSVPHRKRKASLVVQ</sequence>
<evidence type="ECO:0000259" key="2">
    <source>
        <dbReference type="PROSITE" id="PS51746"/>
    </source>
</evidence>
<dbReference type="PANTHER" id="PTHR47992">
    <property type="entry name" value="PROTEIN PHOSPHATASE"/>
    <property type="match status" value="1"/>
</dbReference>